<accession>A0A1X6NGW9</accession>
<reference evidence="2 3" key="1">
    <citation type="submission" date="2017-04" db="EMBL/GenBank/DDBJ databases">
        <title>Genome Sequence of the Model Brown-Rot Fungus Postia placenta SB12.</title>
        <authorList>
            <consortium name="DOE Joint Genome Institute"/>
            <person name="Gaskell J."/>
            <person name="Kersten P."/>
            <person name="Larrondo L.F."/>
            <person name="Canessa P."/>
            <person name="Martinez D."/>
            <person name="Hibbett D."/>
            <person name="Schmoll M."/>
            <person name="Kubicek C.P."/>
            <person name="Martinez A.T."/>
            <person name="Yadav J."/>
            <person name="Master E."/>
            <person name="Magnuson J.K."/>
            <person name="James T."/>
            <person name="Yaver D."/>
            <person name="Berka R."/>
            <person name="Labutti K."/>
            <person name="Lipzen A."/>
            <person name="Aerts A."/>
            <person name="Barry K."/>
            <person name="Henrissat B."/>
            <person name="Blanchette R."/>
            <person name="Grigoriev I."/>
            <person name="Cullen D."/>
        </authorList>
    </citation>
    <scope>NUCLEOTIDE SEQUENCE [LARGE SCALE GENOMIC DNA]</scope>
    <source>
        <strain evidence="2 3">MAD-698-R-SB12</strain>
    </source>
</reference>
<dbReference type="Proteomes" id="UP000194127">
    <property type="component" value="Unassembled WGS sequence"/>
</dbReference>
<dbReference type="EMBL" id="KZ110591">
    <property type="protein sequence ID" value="OSX67750.1"/>
    <property type="molecule type" value="Genomic_DNA"/>
</dbReference>
<organism evidence="2 3">
    <name type="scientific">Postia placenta MAD-698-R-SB12</name>
    <dbReference type="NCBI Taxonomy" id="670580"/>
    <lineage>
        <taxon>Eukaryota</taxon>
        <taxon>Fungi</taxon>
        <taxon>Dikarya</taxon>
        <taxon>Basidiomycota</taxon>
        <taxon>Agaricomycotina</taxon>
        <taxon>Agaricomycetes</taxon>
        <taxon>Polyporales</taxon>
        <taxon>Adustoporiaceae</taxon>
        <taxon>Rhodonia</taxon>
    </lineage>
</organism>
<name>A0A1X6NGW9_9APHY</name>
<evidence type="ECO:0000313" key="2">
    <source>
        <dbReference type="EMBL" id="OSX67750.1"/>
    </source>
</evidence>
<dbReference type="AlphaFoldDB" id="A0A1X6NGW9"/>
<protein>
    <submittedName>
        <fullName evidence="2">Uncharacterized protein</fullName>
    </submittedName>
</protein>
<evidence type="ECO:0000256" key="1">
    <source>
        <dbReference type="SAM" id="MobiDB-lite"/>
    </source>
</evidence>
<feature type="region of interest" description="Disordered" evidence="1">
    <location>
        <begin position="358"/>
        <end position="384"/>
    </location>
</feature>
<feature type="region of interest" description="Disordered" evidence="1">
    <location>
        <begin position="178"/>
        <end position="203"/>
    </location>
</feature>
<feature type="region of interest" description="Disordered" evidence="1">
    <location>
        <begin position="278"/>
        <end position="300"/>
    </location>
</feature>
<keyword evidence="3" id="KW-1185">Reference proteome</keyword>
<dbReference type="RefSeq" id="XP_024344544.1">
    <property type="nucleotide sequence ID" value="XM_024478191.1"/>
</dbReference>
<proteinExistence type="predicted"/>
<gene>
    <name evidence="2" type="ORF">POSPLADRAFT_1042945</name>
</gene>
<dbReference type="GeneID" id="36323141"/>
<evidence type="ECO:0000313" key="3">
    <source>
        <dbReference type="Proteomes" id="UP000194127"/>
    </source>
</evidence>
<dbReference type="OrthoDB" id="10283940at2759"/>
<feature type="compositionally biased region" description="Basic and acidic residues" evidence="1">
    <location>
        <begin position="178"/>
        <end position="196"/>
    </location>
</feature>
<sequence length="384" mass="41964">MNGSTVRIGRWRQKTGPGYLRERLLTLTSSMSSPLSLFSSEGVEAWASLAGWHPAKMEKALITAVSKILLRSSSKMSYLRRQWSVRTPRVAATQRSKIAIAARTRHAPAMAPWEEGINVLNKRLSPPVKCRYGVIIIMSIVDMLVAVAADEAAVEVGIDIDIDISMAIGLQGWSNPESDRWDSTTIQKPHDQKHQEQAATPQARSGVKILMRTIGLTNERNVVEDLSTRCQWSTHLSCLGIKRRGKNKMAHEKSLREMSQACTGRGARVSARKAAKQACKESEGDEDDDRGWSKAAPGAAQTRQLCAANGNLPQPGQEMARDLSRLPNWSLGSPASSFRFLDTDLCDHVTGCGQKSASSRQFGSCGAGTSPQGYPPALRSRRAL</sequence>
<feature type="compositionally biased region" description="Polar residues" evidence="1">
    <location>
        <begin position="358"/>
        <end position="372"/>
    </location>
</feature>